<dbReference type="EC" id="3.1.3.5" evidence="1"/>
<gene>
    <name evidence="1" type="primary">yjjG</name>
    <name evidence="1" type="ORF">AB0763_14310</name>
</gene>
<dbReference type="InterPro" id="IPR052550">
    <property type="entry name" value="Pyrimidine_5'-ntase_YjjG"/>
</dbReference>
<dbReference type="PRINTS" id="PR00413">
    <property type="entry name" value="HADHALOGNASE"/>
</dbReference>
<dbReference type="EMBL" id="CP162602">
    <property type="protein sequence ID" value="XDK26951.1"/>
    <property type="molecule type" value="Genomic_DNA"/>
</dbReference>
<dbReference type="GO" id="GO:0008253">
    <property type="term" value="F:5'-nucleotidase activity"/>
    <property type="evidence" value="ECO:0007669"/>
    <property type="project" value="UniProtKB-EC"/>
</dbReference>
<protein>
    <submittedName>
        <fullName evidence="1">Pyrimidine 5'-nucleotidase</fullName>
        <ecNumber evidence="1">3.1.3.5</ecNumber>
    </submittedName>
</protein>
<dbReference type="NCBIfam" id="TIGR01509">
    <property type="entry name" value="HAD-SF-IA-v3"/>
    <property type="match status" value="1"/>
</dbReference>
<proteinExistence type="predicted"/>
<organism evidence="1">
    <name type="scientific">Vibrio sp. HB236076</name>
    <dbReference type="NCBI Taxonomy" id="3232307"/>
    <lineage>
        <taxon>Bacteria</taxon>
        <taxon>Pseudomonadati</taxon>
        <taxon>Pseudomonadota</taxon>
        <taxon>Gammaproteobacteria</taxon>
        <taxon>Vibrionales</taxon>
        <taxon>Vibrionaceae</taxon>
        <taxon>Vibrio</taxon>
    </lineage>
</organism>
<dbReference type="NCBIfam" id="TIGR02254">
    <property type="entry name" value="YjjG_YfnB"/>
    <property type="match status" value="1"/>
</dbReference>
<evidence type="ECO:0000313" key="1">
    <source>
        <dbReference type="EMBL" id="XDK26951.1"/>
    </source>
</evidence>
<dbReference type="AlphaFoldDB" id="A0AB39HFG1"/>
<dbReference type="Gene3D" id="1.10.150.240">
    <property type="entry name" value="Putative phosphatase, domain 2"/>
    <property type="match status" value="1"/>
</dbReference>
<sequence length="226" mass="25880">MRYQWVIFDADETLFHFDAAKGMSLMFERMGVPFSEQDYRDYQAQNQPLWTALQNGDITPEQLKHQRFEAWAKRLNKTTQELNSAFFVAMADICEFLPGAQHLLKSLHGQVNMAIITNGFTELQSMRLEKLAITHYFEPIIISEQVGVAKPDGAIFDAAWQAMGQPNKREVLMVGDNIQADIFGGHQAGFDTCWLNRDHKEKPDHINPTFEIDHLACLTSRLTAEF</sequence>
<dbReference type="PANTHER" id="PTHR47478:SF1">
    <property type="entry name" value="PYRIMIDINE 5'-NUCLEOTIDASE YJJG"/>
    <property type="match status" value="1"/>
</dbReference>
<dbReference type="SFLD" id="SFLDS00003">
    <property type="entry name" value="Haloacid_Dehalogenase"/>
    <property type="match status" value="1"/>
</dbReference>
<dbReference type="SFLD" id="SFLDG01129">
    <property type="entry name" value="C1.5:_HAD__Beta-PGM__Phosphata"/>
    <property type="match status" value="1"/>
</dbReference>
<dbReference type="Pfam" id="PF00702">
    <property type="entry name" value="Hydrolase"/>
    <property type="match status" value="1"/>
</dbReference>
<geneLocation type="plasmid" evidence="1">
    <name>p-HB236076</name>
</geneLocation>
<dbReference type="Gene3D" id="3.40.50.1000">
    <property type="entry name" value="HAD superfamily/HAD-like"/>
    <property type="match status" value="1"/>
</dbReference>
<dbReference type="SUPFAM" id="SSF56784">
    <property type="entry name" value="HAD-like"/>
    <property type="match status" value="1"/>
</dbReference>
<dbReference type="PANTHER" id="PTHR47478">
    <property type="match status" value="1"/>
</dbReference>
<name>A0AB39HFG1_9VIBR</name>
<dbReference type="InterPro" id="IPR011951">
    <property type="entry name" value="HAD-SF_hydro_IA_YjjG/PynA"/>
</dbReference>
<dbReference type="NCBIfam" id="NF006976">
    <property type="entry name" value="PRK09449.1"/>
    <property type="match status" value="1"/>
</dbReference>
<accession>A0AB39HFG1</accession>
<dbReference type="InterPro" id="IPR023198">
    <property type="entry name" value="PGP-like_dom2"/>
</dbReference>
<dbReference type="KEGG" id="vih:AB0763_14310"/>
<dbReference type="NCBIfam" id="TIGR01549">
    <property type="entry name" value="HAD-SF-IA-v1"/>
    <property type="match status" value="1"/>
</dbReference>
<dbReference type="RefSeq" id="WP_306099864.1">
    <property type="nucleotide sequence ID" value="NZ_CP162602.1"/>
</dbReference>
<keyword evidence="1" id="KW-0614">Plasmid</keyword>
<dbReference type="InterPro" id="IPR006439">
    <property type="entry name" value="HAD-SF_hydro_IA"/>
</dbReference>
<reference evidence="1" key="1">
    <citation type="submission" date="2024-07" db="EMBL/GenBank/DDBJ databases">
        <title>Genome Analysis of a Potential Novel Vibrio Species Secreting pH- and Thermo-stable Alginate Lyase and its Application in Producing Alginate Oligosaccharides.</title>
        <authorList>
            <person name="Huang H."/>
            <person name="Bao K."/>
        </authorList>
    </citation>
    <scope>NUCLEOTIDE SEQUENCE</scope>
    <source>
        <strain evidence="1">HB236076</strain>
        <plasmid evidence="1">p-HB236076</plasmid>
    </source>
</reference>
<dbReference type="InterPro" id="IPR036412">
    <property type="entry name" value="HAD-like_sf"/>
</dbReference>
<keyword evidence="1" id="KW-0378">Hydrolase</keyword>
<dbReference type="InterPro" id="IPR023214">
    <property type="entry name" value="HAD_sf"/>
</dbReference>